<evidence type="ECO:0000313" key="2">
    <source>
        <dbReference type="EMBL" id="MCW0481166.1"/>
    </source>
</evidence>
<keyword evidence="1" id="KW-1133">Transmembrane helix</keyword>
<keyword evidence="1" id="KW-0812">Transmembrane</keyword>
<protein>
    <submittedName>
        <fullName evidence="2">Uncharacterized protein</fullName>
    </submittedName>
</protein>
<organism evidence="2 3">
    <name type="scientific">Gaoshiqia sediminis</name>
    <dbReference type="NCBI Taxonomy" id="2986998"/>
    <lineage>
        <taxon>Bacteria</taxon>
        <taxon>Pseudomonadati</taxon>
        <taxon>Bacteroidota</taxon>
        <taxon>Bacteroidia</taxon>
        <taxon>Marinilabiliales</taxon>
        <taxon>Prolixibacteraceae</taxon>
        <taxon>Gaoshiqia</taxon>
    </lineage>
</organism>
<dbReference type="Proteomes" id="UP001163821">
    <property type="component" value="Unassembled WGS sequence"/>
</dbReference>
<accession>A0AA41Y450</accession>
<gene>
    <name evidence="2" type="ORF">N2K84_00385</name>
</gene>
<sequence length="83" mass="9541">MELALIALLVFLMNIPFGALRSRYKKFTRMWWVYIHLPVPLVILLRLCSDIGFAAHTYPILMGSFFIGQLAGRKMVSLKARVD</sequence>
<proteinExistence type="predicted"/>
<evidence type="ECO:0000313" key="3">
    <source>
        <dbReference type="Proteomes" id="UP001163821"/>
    </source>
</evidence>
<evidence type="ECO:0000256" key="1">
    <source>
        <dbReference type="SAM" id="Phobius"/>
    </source>
</evidence>
<reference evidence="2" key="1">
    <citation type="submission" date="2022-10" db="EMBL/GenBank/DDBJ databases">
        <title>Gaoshiqiia sediminis gen. nov., sp. nov., isolated from coastal sediment.</title>
        <authorList>
            <person name="Yu W.X."/>
            <person name="Mu D.S."/>
            <person name="Du J.Z."/>
            <person name="Liang Y.Q."/>
        </authorList>
    </citation>
    <scope>NUCLEOTIDE SEQUENCE</scope>
    <source>
        <strain evidence="2">A06</strain>
    </source>
</reference>
<dbReference type="EMBL" id="JAPAAF010000001">
    <property type="protein sequence ID" value="MCW0481166.1"/>
    <property type="molecule type" value="Genomic_DNA"/>
</dbReference>
<comment type="caution">
    <text evidence="2">The sequence shown here is derived from an EMBL/GenBank/DDBJ whole genome shotgun (WGS) entry which is preliminary data.</text>
</comment>
<dbReference type="RefSeq" id="WP_282589771.1">
    <property type="nucleotide sequence ID" value="NZ_JAPAAF010000001.1"/>
</dbReference>
<feature type="transmembrane region" description="Helical" evidence="1">
    <location>
        <begin position="31"/>
        <end position="48"/>
    </location>
</feature>
<name>A0AA41Y450_9BACT</name>
<keyword evidence="3" id="KW-1185">Reference proteome</keyword>
<keyword evidence="1" id="KW-0472">Membrane</keyword>
<dbReference type="AlphaFoldDB" id="A0AA41Y450"/>